<dbReference type="Proteomes" id="UP000021315">
    <property type="component" value="Unassembled WGS sequence"/>
</dbReference>
<protein>
    <recommendedName>
        <fullName evidence="1">SPOR domain-containing protein</fullName>
    </recommendedName>
</protein>
<accession>A0A080M5M5</accession>
<evidence type="ECO:0000313" key="3">
    <source>
        <dbReference type="Proteomes" id="UP000021315"/>
    </source>
</evidence>
<dbReference type="InterPro" id="IPR036680">
    <property type="entry name" value="SPOR-like_sf"/>
</dbReference>
<dbReference type="STRING" id="1453999.AW06_002364"/>
<dbReference type="SUPFAM" id="SSF110997">
    <property type="entry name" value="Sporulation related repeat"/>
    <property type="match status" value="1"/>
</dbReference>
<dbReference type="RefSeq" id="WP_273704586.1">
    <property type="nucleotide sequence ID" value="NZ_JDST02000052.1"/>
</dbReference>
<comment type="caution">
    <text evidence="2">The sequence shown here is derived from an EMBL/GenBank/DDBJ whole genome shotgun (WGS) entry which is preliminary data.</text>
</comment>
<reference evidence="2" key="1">
    <citation type="submission" date="2014-02" db="EMBL/GenBank/DDBJ databases">
        <title>Expanding our view of genomic diversity in Candidatus Accumulibacter clades.</title>
        <authorList>
            <person name="Skennerton C.T."/>
            <person name="Barr J.J."/>
            <person name="Slater F.R."/>
            <person name="Bond P.L."/>
            <person name="Tyson G.W."/>
        </authorList>
    </citation>
    <scope>NUCLEOTIDE SEQUENCE [LARGE SCALE GENOMIC DNA]</scope>
</reference>
<organism evidence="2 3">
    <name type="scientific">Candidatus Accumulibacter cognatus</name>
    <dbReference type="NCBI Taxonomy" id="2954383"/>
    <lineage>
        <taxon>Bacteria</taxon>
        <taxon>Pseudomonadati</taxon>
        <taxon>Pseudomonadota</taxon>
        <taxon>Betaproteobacteria</taxon>
        <taxon>Candidatus Accumulibacter</taxon>
    </lineage>
</organism>
<dbReference type="EMBL" id="JDST02000052">
    <property type="protein sequence ID" value="KFB76538.1"/>
    <property type="molecule type" value="Genomic_DNA"/>
</dbReference>
<keyword evidence="3" id="KW-1185">Reference proteome</keyword>
<proteinExistence type="predicted"/>
<name>A0A080M5M5_9PROT</name>
<dbReference type="InterPro" id="IPR007730">
    <property type="entry name" value="SPOR-like_dom"/>
</dbReference>
<dbReference type="Pfam" id="PF05036">
    <property type="entry name" value="SPOR"/>
    <property type="match status" value="1"/>
</dbReference>
<evidence type="ECO:0000313" key="2">
    <source>
        <dbReference type="EMBL" id="KFB76538.1"/>
    </source>
</evidence>
<gene>
    <name evidence="2" type="ORF">AW06_002364</name>
</gene>
<dbReference type="GO" id="GO:0042834">
    <property type="term" value="F:peptidoglycan binding"/>
    <property type="evidence" value="ECO:0007669"/>
    <property type="project" value="InterPro"/>
</dbReference>
<dbReference type="AlphaFoldDB" id="A0A080M5M5"/>
<evidence type="ECO:0000259" key="1">
    <source>
        <dbReference type="Pfam" id="PF05036"/>
    </source>
</evidence>
<sequence>MIVPMRLAVFLLVLANLLFFVWARGYLGMPVNPDARRLGQQLLADQIKVIARGEPPRTASRGAETASENSLATSCRLWSELSSAEADQIERLLSEQFADFKAKRRTVAENSGYWVFIPPLASKEEVGKKTAELQQLGIQDFFVVQAAGPNQLAISLGAYRTEEAASAGLATLQAKGVKSARMAERKARPPFNTLEIQGPEARADALHQAIVTRLPKASPLACRIKEELTP</sequence>
<feature type="domain" description="SPOR" evidence="1">
    <location>
        <begin position="110"/>
        <end position="179"/>
    </location>
</feature>